<keyword evidence="2" id="KW-1133">Transmembrane helix</keyword>
<feature type="transmembrane region" description="Helical" evidence="2">
    <location>
        <begin position="209"/>
        <end position="233"/>
    </location>
</feature>
<reference evidence="5" key="1">
    <citation type="journal article" date="2019" name="Int. J. Syst. Evol. Microbiol.">
        <title>The Global Catalogue of Microorganisms (GCM) 10K type strain sequencing project: providing services to taxonomists for standard genome sequencing and annotation.</title>
        <authorList>
            <consortium name="The Broad Institute Genomics Platform"/>
            <consortium name="The Broad Institute Genome Sequencing Center for Infectious Disease"/>
            <person name="Wu L."/>
            <person name="Ma J."/>
        </authorList>
    </citation>
    <scope>NUCLEOTIDE SEQUENCE [LARGE SCALE GENOMIC DNA]</scope>
    <source>
        <strain evidence="5">JCM 16953</strain>
    </source>
</reference>
<evidence type="ECO:0000259" key="3">
    <source>
        <dbReference type="Pfam" id="PF12704"/>
    </source>
</evidence>
<comment type="similarity">
    <text evidence="1">Belongs to the ABC-4 integral membrane protein family.</text>
</comment>
<evidence type="ECO:0000313" key="4">
    <source>
        <dbReference type="EMBL" id="GAA3833719.1"/>
    </source>
</evidence>
<feature type="transmembrane region" description="Helical" evidence="2">
    <location>
        <begin position="169"/>
        <end position="189"/>
    </location>
</feature>
<accession>A0ABP7J4D0</accession>
<evidence type="ECO:0000256" key="1">
    <source>
        <dbReference type="ARBA" id="ARBA00038076"/>
    </source>
</evidence>
<dbReference type="Proteomes" id="UP001501821">
    <property type="component" value="Unassembled WGS sequence"/>
</dbReference>
<comment type="caution">
    <text evidence="4">The sequence shown here is derived from an EMBL/GenBank/DDBJ whole genome shotgun (WGS) entry which is preliminary data.</text>
</comment>
<keyword evidence="2" id="KW-0812">Transmembrane</keyword>
<protein>
    <recommendedName>
        <fullName evidence="3">MacB-like periplasmic core domain-containing protein</fullName>
    </recommendedName>
</protein>
<evidence type="ECO:0000313" key="5">
    <source>
        <dbReference type="Proteomes" id="UP001501821"/>
    </source>
</evidence>
<gene>
    <name evidence="4" type="ORF">GCM10022242_38490</name>
</gene>
<organism evidence="4 5">
    <name type="scientific">Nocardioides panacisoli</name>
    <dbReference type="NCBI Taxonomy" id="627624"/>
    <lineage>
        <taxon>Bacteria</taxon>
        <taxon>Bacillati</taxon>
        <taxon>Actinomycetota</taxon>
        <taxon>Actinomycetes</taxon>
        <taxon>Propionibacteriales</taxon>
        <taxon>Nocardioidaceae</taxon>
        <taxon>Nocardioides</taxon>
    </lineage>
</organism>
<evidence type="ECO:0000256" key="2">
    <source>
        <dbReference type="SAM" id="Phobius"/>
    </source>
</evidence>
<feature type="transmembrane region" description="Helical" evidence="2">
    <location>
        <begin position="278"/>
        <end position="302"/>
    </location>
</feature>
<keyword evidence="2" id="KW-0472">Membrane</keyword>
<dbReference type="Pfam" id="PF12704">
    <property type="entry name" value="MacB_PCD"/>
    <property type="match status" value="1"/>
</dbReference>
<proteinExistence type="inferred from homology"/>
<feature type="transmembrane region" description="Helical" evidence="2">
    <location>
        <begin position="114"/>
        <end position="136"/>
    </location>
</feature>
<sequence>MLDLPPVRDDMLRTIERPVVLAGRVYDPARADEAVVTQQFADTYDVGVGTTQYADNLWGSGEYAPANALVRLRDGAADLPRLRADLAEQSGYPDVVDLGDRYDRVRHSAGFEAAWMLGFAGAALVAAMVLVGQWIARYVAADGDGLRAAGALGLGPGQAVGAAAVGPGLAAVVGLAVAVGTSIVASRWLPIGTAADLEPSPGIDIDLPVLATVTVLALTLLLGWTCVVARLPLTASAERPSRPSTIVGVVRRTAAAPAVQLGTRFALERGRGPSSVPVLPGMVGAVVGVAGVVGVLVFGAGLSEALDNPARFGQTWQAGIVAGYNGVEVLPARQLESDLRALPYVEHVTDTLTGAVTTPAGTGSVVLWSIDTSHDAVDTVLSAGRMPRTADEVTLAPTTADQLHLSVGSRVLLAGSRSSRTLTVVGIGFVPTSVETQYHEGGWITPSAYDSLFAVPGLHQVLVEVGPDARDPDVVGRIVTDLGSARPHTYAVTLAAAPAYRAGRLPVTTILRAE</sequence>
<name>A0ABP7J4D0_9ACTN</name>
<keyword evidence="5" id="KW-1185">Reference proteome</keyword>
<feature type="domain" description="MacB-like periplasmic core" evidence="3">
    <location>
        <begin position="282"/>
        <end position="476"/>
    </location>
</feature>
<dbReference type="InterPro" id="IPR025857">
    <property type="entry name" value="MacB_PCD"/>
</dbReference>
<dbReference type="EMBL" id="BAABAH010000019">
    <property type="protein sequence ID" value="GAA3833719.1"/>
    <property type="molecule type" value="Genomic_DNA"/>
</dbReference>